<name>A0A0L8H5G7_OCTBM</name>
<dbReference type="AlphaFoldDB" id="A0A0L8H5G7"/>
<dbReference type="OrthoDB" id="197676at2759"/>
<feature type="compositionally biased region" description="Low complexity" evidence="1">
    <location>
        <begin position="27"/>
        <end position="36"/>
    </location>
</feature>
<sequence>MDDVLEILIRNGELPPSAAQEPPPTPKTTSQTPTTSTITVTQVVATSNSTSSAFSVATMLMPSPSLPLNNNVSTTAVNQRPVVSVLAPVLIKQEPDISSSPPTLTCDGTSHEFVDINDVLSQDFNNMDWTSDTSFPSLDLPDIFNDQKMTNSIVPIINKVDAANPGSSSDLDVLNLPQDSETSCNMQIDVSDWLDASFTSASLNTPISFTSSDPILTPKTQQDVLFNFVEADFSSVSDTQCGMD</sequence>
<feature type="region of interest" description="Disordered" evidence="1">
    <location>
        <begin position="11"/>
        <end position="36"/>
    </location>
</feature>
<accession>A0A0L8H5G7</accession>
<dbReference type="EMBL" id="KQ419192">
    <property type="protein sequence ID" value="KOF84314.1"/>
    <property type="molecule type" value="Genomic_DNA"/>
</dbReference>
<reference evidence="2" key="1">
    <citation type="submission" date="2015-07" db="EMBL/GenBank/DDBJ databases">
        <title>MeaNS - Measles Nucleotide Surveillance Program.</title>
        <authorList>
            <person name="Tran T."/>
            <person name="Druce J."/>
        </authorList>
    </citation>
    <scope>NUCLEOTIDE SEQUENCE</scope>
    <source>
        <strain evidence="2">UCB-OBI-ISO-001</strain>
        <tissue evidence="2">Gonad</tissue>
    </source>
</reference>
<organism evidence="2">
    <name type="scientific">Octopus bimaculoides</name>
    <name type="common">California two-spotted octopus</name>
    <dbReference type="NCBI Taxonomy" id="37653"/>
    <lineage>
        <taxon>Eukaryota</taxon>
        <taxon>Metazoa</taxon>
        <taxon>Spiralia</taxon>
        <taxon>Lophotrochozoa</taxon>
        <taxon>Mollusca</taxon>
        <taxon>Cephalopoda</taxon>
        <taxon>Coleoidea</taxon>
        <taxon>Octopodiformes</taxon>
        <taxon>Octopoda</taxon>
        <taxon>Incirrata</taxon>
        <taxon>Octopodidae</taxon>
        <taxon>Octopus</taxon>
    </lineage>
</organism>
<proteinExistence type="predicted"/>
<gene>
    <name evidence="2" type="ORF">OCBIM_22022275mg</name>
</gene>
<protein>
    <submittedName>
        <fullName evidence="2">Uncharacterized protein</fullName>
    </submittedName>
</protein>
<evidence type="ECO:0000313" key="2">
    <source>
        <dbReference type="EMBL" id="KOF84314.1"/>
    </source>
</evidence>
<evidence type="ECO:0000256" key="1">
    <source>
        <dbReference type="SAM" id="MobiDB-lite"/>
    </source>
</evidence>